<dbReference type="SUPFAM" id="SSF51735">
    <property type="entry name" value="NAD(P)-binding Rossmann-fold domains"/>
    <property type="match status" value="1"/>
</dbReference>
<dbReference type="PANTHER" id="PTHR33303">
    <property type="entry name" value="CYTOPLASMIC PROTEIN-RELATED"/>
    <property type="match status" value="1"/>
</dbReference>
<dbReference type="STRING" id="1618436.UV59_C0012G0029"/>
<accession>A0A0G1EPI6</accession>
<evidence type="ECO:0000313" key="3">
    <source>
        <dbReference type="Proteomes" id="UP000034543"/>
    </source>
</evidence>
<evidence type="ECO:0000259" key="1">
    <source>
        <dbReference type="SMART" id="SM00881"/>
    </source>
</evidence>
<name>A0A0G1EPI6_9BACT</name>
<comment type="caution">
    <text evidence="2">The sequence shown here is derived from an EMBL/GenBank/DDBJ whole genome shotgun (WGS) entry which is preliminary data.</text>
</comment>
<reference evidence="2 3" key="1">
    <citation type="journal article" date="2015" name="Nature">
        <title>rRNA introns, odd ribosomes, and small enigmatic genomes across a large radiation of phyla.</title>
        <authorList>
            <person name="Brown C.T."/>
            <person name="Hug L.A."/>
            <person name="Thomas B.C."/>
            <person name="Sharon I."/>
            <person name="Castelle C.J."/>
            <person name="Singh A."/>
            <person name="Wilkins M.J."/>
            <person name="Williams K.H."/>
            <person name="Banfield J.F."/>
        </authorList>
    </citation>
    <scope>NUCLEOTIDE SEQUENCE [LARGE SCALE GENOMIC DNA]</scope>
</reference>
<dbReference type="Proteomes" id="UP000034543">
    <property type="component" value="Unassembled WGS sequence"/>
</dbReference>
<dbReference type="Pfam" id="PF13380">
    <property type="entry name" value="CoA_binding_2"/>
    <property type="match status" value="1"/>
</dbReference>
<dbReference type="InterPro" id="IPR036291">
    <property type="entry name" value="NAD(P)-bd_dom_sf"/>
</dbReference>
<dbReference type="SMART" id="SM00881">
    <property type="entry name" value="CoA_binding"/>
    <property type="match status" value="1"/>
</dbReference>
<proteinExistence type="predicted"/>
<dbReference type="AlphaFoldDB" id="A0A0G1EPI6"/>
<dbReference type="EMBL" id="LCFB01000012">
    <property type="protein sequence ID" value="KKS84936.1"/>
    <property type="molecule type" value="Genomic_DNA"/>
</dbReference>
<dbReference type="PANTHER" id="PTHR33303:SF2">
    <property type="entry name" value="COA-BINDING DOMAIN-CONTAINING PROTEIN"/>
    <property type="match status" value="1"/>
</dbReference>
<gene>
    <name evidence="2" type="ORF">UV59_C0012G0029</name>
</gene>
<sequence>MTTEELTAILTHAKNIAMVGLSADPTRPSHQVAKYLLEHGYRVLPVNPNCAQVLSLDCFSDLISAKQALPVGETIDIVDIFRKSELVMPHVEEAIKIGAKVIWMQEGVVNEAAAKRARDAGLRVIMNMCLMKTHGHLFTENYIL</sequence>
<evidence type="ECO:0000313" key="2">
    <source>
        <dbReference type="EMBL" id="KKS84936.1"/>
    </source>
</evidence>
<protein>
    <submittedName>
        <fullName evidence="2">Rossmann fold nucleotide-binding protein</fullName>
    </submittedName>
</protein>
<dbReference type="InterPro" id="IPR003781">
    <property type="entry name" value="CoA-bd"/>
</dbReference>
<organism evidence="2 3">
    <name type="scientific">Candidatus Gottesmanbacteria bacterium GW2011_GWA1_43_11</name>
    <dbReference type="NCBI Taxonomy" id="1618436"/>
    <lineage>
        <taxon>Bacteria</taxon>
        <taxon>Candidatus Gottesmaniibacteriota</taxon>
    </lineage>
</organism>
<dbReference type="Gene3D" id="3.40.50.720">
    <property type="entry name" value="NAD(P)-binding Rossmann-like Domain"/>
    <property type="match status" value="1"/>
</dbReference>
<feature type="domain" description="CoA-binding" evidence="1">
    <location>
        <begin position="10"/>
        <end position="108"/>
    </location>
</feature>